<feature type="non-terminal residue" evidence="2">
    <location>
        <position position="1"/>
    </location>
</feature>
<protein>
    <submittedName>
        <fullName evidence="2">Uncharacterized protein</fullName>
    </submittedName>
</protein>
<evidence type="ECO:0000313" key="2">
    <source>
        <dbReference type="EMBL" id="HIV04892.1"/>
    </source>
</evidence>
<comment type="caution">
    <text evidence="2">The sequence shown here is derived from an EMBL/GenBank/DDBJ whole genome shotgun (WGS) entry which is preliminary data.</text>
</comment>
<sequence>ARSAAPDAAKVGSVTFRCALWQRAGTEVPMLYVKDGNDYRLLQLFEMAFQRSFEYRGPLPIPVFRKATEAEIEQRKAEGVKAADREYIPLFFINPRGMKDFGVIFLPGKFEKKPEREILVFDWSERAFPYGTIRIANFSRRGLIGQLTPKDEKDKAENFRLRQAGMFTSAPIGAKRKIYEIQLAALVNKEPKVVYSSAAAFFGDTRTMIFVIPAAGEKAAPGEAPKLDFRFLKDRRRPQPAPEASDAPSENGKNAAPSRERSPRRSRS</sequence>
<dbReference type="EMBL" id="DVOG01000187">
    <property type="protein sequence ID" value="HIV04892.1"/>
    <property type="molecule type" value="Genomic_DNA"/>
</dbReference>
<feature type="compositionally biased region" description="Basic and acidic residues" evidence="1">
    <location>
        <begin position="258"/>
        <end position="268"/>
    </location>
</feature>
<reference evidence="2" key="2">
    <citation type="journal article" date="2021" name="PeerJ">
        <title>Extensive microbial diversity within the chicken gut microbiome revealed by metagenomics and culture.</title>
        <authorList>
            <person name="Gilroy R."/>
            <person name="Ravi A."/>
            <person name="Getino M."/>
            <person name="Pursley I."/>
            <person name="Horton D.L."/>
            <person name="Alikhan N.F."/>
            <person name="Baker D."/>
            <person name="Gharbi K."/>
            <person name="Hall N."/>
            <person name="Watson M."/>
            <person name="Adriaenssens E.M."/>
            <person name="Foster-Nyarko E."/>
            <person name="Jarju S."/>
            <person name="Secka A."/>
            <person name="Antonio M."/>
            <person name="Oren A."/>
            <person name="Chaudhuri R.R."/>
            <person name="La Ragione R."/>
            <person name="Hildebrand F."/>
            <person name="Pallen M.J."/>
        </authorList>
    </citation>
    <scope>NUCLEOTIDE SEQUENCE</scope>
    <source>
        <strain evidence="2">10669</strain>
    </source>
</reference>
<feature type="region of interest" description="Disordered" evidence="1">
    <location>
        <begin position="220"/>
        <end position="268"/>
    </location>
</feature>
<dbReference type="Proteomes" id="UP000886812">
    <property type="component" value="Unassembled WGS sequence"/>
</dbReference>
<evidence type="ECO:0000256" key="1">
    <source>
        <dbReference type="SAM" id="MobiDB-lite"/>
    </source>
</evidence>
<proteinExistence type="predicted"/>
<dbReference type="AlphaFoldDB" id="A0A9D1NKK1"/>
<gene>
    <name evidence="2" type="ORF">IAC75_07095</name>
</gene>
<reference evidence="2" key="1">
    <citation type="submission" date="2020-10" db="EMBL/GenBank/DDBJ databases">
        <authorList>
            <person name="Gilroy R."/>
        </authorList>
    </citation>
    <scope>NUCLEOTIDE SEQUENCE</scope>
    <source>
        <strain evidence="2">10669</strain>
    </source>
</reference>
<organism evidence="2 3">
    <name type="scientific">Candidatus Spyradosoma merdigallinarum</name>
    <dbReference type="NCBI Taxonomy" id="2840950"/>
    <lineage>
        <taxon>Bacteria</taxon>
        <taxon>Pseudomonadati</taxon>
        <taxon>Verrucomicrobiota</taxon>
        <taxon>Opitutia</taxon>
        <taxon>Opitutia incertae sedis</taxon>
        <taxon>Candidatus Spyradosoma</taxon>
    </lineage>
</organism>
<accession>A0A9D1NKK1</accession>
<evidence type="ECO:0000313" key="3">
    <source>
        <dbReference type="Proteomes" id="UP000886812"/>
    </source>
</evidence>
<name>A0A9D1NKK1_9BACT</name>